<dbReference type="InterPro" id="IPR027268">
    <property type="entry name" value="Peptidase_M4/M1_CTD_sf"/>
</dbReference>
<keyword evidence="2" id="KW-1185">Reference proteome</keyword>
<protein>
    <submittedName>
        <fullName evidence="1">Peptidase M61</fullName>
    </submittedName>
</protein>
<dbReference type="OrthoDB" id="7521939at2"/>
<evidence type="ECO:0000313" key="2">
    <source>
        <dbReference type="Proteomes" id="UP000305451"/>
    </source>
</evidence>
<dbReference type="EMBL" id="SRXV01000002">
    <property type="protein sequence ID" value="TGY92936.1"/>
    <property type="molecule type" value="Genomic_DNA"/>
</dbReference>
<name>A0A4S2HAM5_9PROT</name>
<evidence type="ECO:0000313" key="1">
    <source>
        <dbReference type="EMBL" id="TGY92936.1"/>
    </source>
</evidence>
<dbReference type="Proteomes" id="UP000305451">
    <property type="component" value="Unassembled WGS sequence"/>
</dbReference>
<dbReference type="RefSeq" id="WP_135944553.1">
    <property type="nucleotide sequence ID" value="NZ_BMEI01000002.1"/>
</dbReference>
<dbReference type="SUPFAM" id="SSF55486">
    <property type="entry name" value="Metalloproteases ('zincins'), catalytic domain"/>
    <property type="match status" value="1"/>
</dbReference>
<reference evidence="1 2" key="1">
    <citation type="journal article" date="2013" name="Int. J. Syst. Evol. Microbiol.">
        <title>Marinicauda pacifica gen. nov., sp. nov., a prosthecate alphaproteobacterium of the family Hyphomonadaceae isolated from deep seawater.</title>
        <authorList>
            <person name="Zhang X.Y."/>
            <person name="Li G.W."/>
            <person name="Wang C.S."/>
            <person name="Zhang Y.J."/>
            <person name="Xu X.W."/>
            <person name="Li H."/>
            <person name="Liu A."/>
            <person name="Liu C."/>
            <person name="Xie B.B."/>
            <person name="Qin Q.L."/>
            <person name="Xu Z."/>
            <person name="Chen X.L."/>
            <person name="Zhou B.C."/>
            <person name="Zhang Y.Z."/>
        </authorList>
    </citation>
    <scope>NUCLEOTIDE SEQUENCE [LARGE SCALE GENOMIC DNA]</scope>
    <source>
        <strain evidence="1 2">P-1 km-3</strain>
    </source>
</reference>
<dbReference type="SUPFAM" id="SSF50156">
    <property type="entry name" value="PDZ domain-like"/>
    <property type="match status" value="1"/>
</dbReference>
<proteinExistence type="predicted"/>
<dbReference type="Gene3D" id="1.10.390.10">
    <property type="entry name" value="Neutral Protease Domain 2"/>
    <property type="match status" value="1"/>
</dbReference>
<dbReference type="AlphaFoldDB" id="A0A4S2HAM5"/>
<gene>
    <name evidence="1" type="ORF">E5162_07665</name>
</gene>
<comment type="caution">
    <text evidence="1">The sequence shown here is derived from an EMBL/GenBank/DDBJ whole genome shotgun (WGS) entry which is preliminary data.</text>
</comment>
<accession>A0A4S2HAM5</accession>
<sequence>MNKSGFGTALAALAISVLVALILFLMPRAYGAVTVTQDASAQLPGLTIELAPGPGDSPDHIDVTMTVTGYAPEAGEPLLRSAVVFAGVAGVAYGEGDVAAIRARDAQGPLELTQSVDEPDEGGFLYWRRWQASRAVEGDLTVEYRAPIELVVPRLGAGPPFDLRSDAGAVSAAANNFLVLPDTSRPFAIELDWDLSGMAENSVGVSSHGEGTVNTVGPIDMLIASYVMAGPVGRYRGSEESQFSAYWVGEPPFDPDSVFPWSEEAYAYLANYFGDETPPPFFFLARGNPYPGGGGAALINSFMLSYAHDAEDIDGLYTTIAHEMTHNWVTTIGGAPGSTSWYNEGMTVLFTRRLMLAAGLMTPDAFLADVNDHATRYYTNALNDLPNDEIAALFWEDTRVRSLPYDRGSMYFADVDAKVRAASNGERSIEDLLSAMNARAEAGEPINAEIWADMVAAELGEAAREDFHAMLEGNLIVIPAEGAFGPCFERVEAGLRAFELGFDPDILTASPRIVAGLVEGSEAAQAGLREGDEILRPVALESVQSNPEDTLVLAVRRGEEEFEIEYLPRAEPVEGYLWARKPGVADERCPL</sequence>
<dbReference type="InterPro" id="IPR036034">
    <property type="entry name" value="PDZ_sf"/>
</dbReference>
<organism evidence="1 2">
    <name type="scientific">Marinicauda pacifica</name>
    <dbReference type="NCBI Taxonomy" id="1133559"/>
    <lineage>
        <taxon>Bacteria</taxon>
        <taxon>Pseudomonadati</taxon>
        <taxon>Pseudomonadota</taxon>
        <taxon>Alphaproteobacteria</taxon>
        <taxon>Maricaulales</taxon>
        <taxon>Maricaulaceae</taxon>
        <taxon>Marinicauda</taxon>
    </lineage>
</organism>